<dbReference type="OrthoDB" id="416222at2759"/>
<dbReference type="VEuPathDB" id="FungiDB:BTJ68_01901"/>
<dbReference type="EC" id="3.2.1.21" evidence="5"/>
<evidence type="ECO:0000259" key="16">
    <source>
        <dbReference type="SMART" id="SM01217"/>
    </source>
</evidence>
<evidence type="ECO:0000256" key="14">
    <source>
        <dbReference type="SAM" id="MobiDB-lite"/>
    </source>
</evidence>
<keyword evidence="6" id="KW-0964">Secreted</keyword>
<dbReference type="Pfam" id="PF14310">
    <property type="entry name" value="Fn3-like"/>
    <property type="match status" value="1"/>
</dbReference>
<dbReference type="InterPro" id="IPR002772">
    <property type="entry name" value="Glyco_hydro_3_C"/>
</dbReference>
<evidence type="ECO:0000256" key="10">
    <source>
        <dbReference type="ARBA" id="ARBA00023180"/>
    </source>
</evidence>
<dbReference type="InterPro" id="IPR001764">
    <property type="entry name" value="Glyco_hydro_3_N"/>
</dbReference>
<dbReference type="EMBL" id="QWIR01000201">
    <property type="protein sequence ID" value="RMY82801.1"/>
    <property type="molecule type" value="Genomic_DNA"/>
</dbReference>
<dbReference type="PRINTS" id="PR00133">
    <property type="entry name" value="GLHYDRLASE3"/>
</dbReference>
<comment type="catalytic activity">
    <reaction evidence="1">
        <text>Hydrolysis of terminal, non-reducing beta-D-glucosyl residues with release of beta-D-glucose.</text>
        <dbReference type="EC" id="3.2.1.21"/>
    </reaction>
</comment>
<proteinExistence type="inferred from homology"/>
<dbReference type="PANTHER" id="PTHR42715:SF5">
    <property type="entry name" value="BETA-GLUCOSIDASE M-RELATED"/>
    <property type="match status" value="1"/>
</dbReference>
<dbReference type="SMART" id="SM01217">
    <property type="entry name" value="Fn3_like"/>
    <property type="match status" value="1"/>
</dbReference>
<dbReference type="Gene3D" id="3.40.50.1700">
    <property type="entry name" value="Glycoside hydrolase family 3 C-terminal domain"/>
    <property type="match status" value="1"/>
</dbReference>
<dbReference type="Pfam" id="PF00933">
    <property type="entry name" value="Glyco_hydro_3"/>
    <property type="match status" value="1"/>
</dbReference>
<evidence type="ECO:0000313" key="17">
    <source>
        <dbReference type="EMBL" id="RMY82801.1"/>
    </source>
</evidence>
<evidence type="ECO:0000256" key="5">
    <source>
        <dbReference type="ARBA" id="ARBA00012744"/>
    </source>
</evidence>
<evidence type="ECO:0000256" key="8">
    <source>
        <dbReference type="ARBA" id="ARBA00022801"/>
    </source>
</evidence>
<dbReference type="PANTHER" id="PTHR42715">
    <property type="entry name" value="BETA-GLUCOSIDASE"/>
    <property type="match status" value="1"/>
</dbReference>
<dbReference type="InterPro" id="IPR017853">
    <property type="entry name" value="GH"/>
</dbReference>
<organism evidence="17 18">
    <name type="scientific">Hortaea werneckii</name>
    <name type="common">Black yeast</name>
    <name type="synonym">Cladosporium werneckii</name>
    <dbReference type="NCBI Taxonomy" id="91943"/>
    <lineage>
        <taxon>Eukaryota</taxon>
        <taxon>Fungi</taxon>
        <taxon>Dikarya</taxon>
        <taxon>Ascomycota</taxon>
        <taxon>Pezizomycotina</taxon>
        <taxon>Dothideomycetes</taxon>
        <taxon>Dothideomycetidae</taxon>
        <taxon>Mycosphaerellales</taxon>
        <taxon>Teratosphaeriaceae</taxon>
        <taxon>Hortaea</taxon>
    </lineage>
</organism>
<evidence type="ECO:0000256" key="15">
    <source>
        <dbReference type="SAM" id="SignalP"/>
    </source>
</evidence>
<name>A0A3M7F2L5_HORWE</name>
<dbReference type="InterPro" id="IPR026891">
    <property type="entry name" value="Fn3-like"/>
</dbReference>
<evidence type="ECO:0000256" key="1">
    <source>
        <dbReference type="ARBA" id="ARBA00000448"/>
    </source>
</evidence>
<dbReference type="Proteomes" id="UP000268823">
    <property type="component" value="Unassembled WGS sequence"/>
</dbReference>
<gene>
    <name evidence="17" type="ORF">D0861_07725</name>
</gene>
<feature type="signal peptide" evidence="15">
    <location>
        <begin position="1"/>
        <end position="19"/>
    </location>
</feature>
<dbReference type="FunFam" id="3.20.20.300:FF:000002">
    <property type="entry name" value="Probable beta-glucosidase"/>
    <property type="match status" value="1"/>
</dbReference>
<dbReference type="AlphaFoldDB" id="A0A3M7F2L5"/>
<dbReference type="SUPFAM" id="SSF51445">
    <property type="entry name" value="(Trans)glycosidases"/>
    <property type="match status" value="1"/>
</dbReference>
<dbReference type="GO" id="GO:0030245">
    <property type="term" value="P:cellulose catabolic process"/>
    <property type="evidence" value="ECO:0007669"/>
    <property type="project" value="UniProtKB-KW"/>
</dbReference>
<evidence type="ECO:0000256" key="6">
    <source>
        <dbReference type="ARBA" id="ARBA00022525"/>
    </source>
</evidence>
<reference evidence="17 18" key="1">
    <citation type="journal article" date="2018" name="BMC Genomics">
        <title>Genomic evidence for intraspecific hybridization in a clonal and extremely halotolerant yeast.</title>
        <authorList>
            <person name="Gostincar C."/>
            <person name="Stajich J.E."/>
            <person name="Zupancic J."/>
            <person name="Zalar P."/>
            <person name="Gunde-Cimerman N."/>
        </authorList>
    </citation>
    <scope>NUCLEOTIDE SEQUENCE [LARGE SCALE GENOMIC DNA]</scope>
    <source>
        <strain evidence="17 18">EXF-2788</strain>
    </source>
</reference>
<evidence type="ECO:0000256" key="9">
    <source>
        <dbReference type="ARBA" id="ARBA00023001"/>
    </source>
</evidence>
<comment type="similarity">
    <text evidence="4">Belongs to the glycosyl hydrolase 3 family.</text>
</comment>
<evidence type="ECO:0000256" key="13">
    <source>
        <dbReference type="ARBA" id="ARBA00023326"/>
    </source>
</evidence>
<keyword evidence="12" id="KW-0326">Glycosidase</keyword>
<evidence type="ECO:0000256" key="2">
    <source>
        <dbReference type="ARBA" id="ARBA00004613"/>
    </source>
</evidence>
<evidence type="ECO:0000313" key="18">
    <source>
        <dbReference type="Proteomes" id="UP000268823"/>
    </source>
</evidence>
<feature type="chain" id="PRO_5018222925" description="beta-glucosidase" evidence="15">
    <location>
        <begin position="20"/>
        <end position="907"/>
    </location>
</feature>
<keyword evidence="11" id="KW-0119">Carbohydrate metabolism</keyword>
<dbReference type="SUPFAM" id="SSF52279">
    <property type="entry name" value="Beta-D-glucan exohydrolase, C-terminal domain"/>
    <property type="match status" value="1"/>
</dbReference>
<keyword evidence="8" id="KW-0378">Hydrolase</keyword>
<comment type="caution">
    <text evidence="17">The sequence shown here is derived from an EMBL/GenBank/DDBJ whole genome shotgun (WGS) entry which is preliminary data.</text>
</comment>
<evidence type="ECO:0000256" key="11">
    <source>
        <dbReference type="ARBA" id="ARBA00023277"/>
    </source>
</evidence>
<dbReference type="InterPro" id="IPR050288">
    <property type="entry name" value="Cellulose_deg_GH3"/>
</dbReference>
<dbReference type="GO" id="GO:0008422">
    <property type="term" value="F:beta-glucosidase activity"/>
    <property type="evidence" value="ECO:0007669"/>
    <property type="project" value="UniProtKB-EC"/>
</dbReference>
<dbReference type="Gene3D" id="3.20.20.300">
    <property type="entry name" value="Glycoside hydrolase, family 3, N-terminal domain"/>
    <property type="match status" value="1"/>
</dbReference>
<sequence length="907" mass="97631">MKHLPLSLAAVALVRTTTAQQPLNQSDILSTLDDLINSLDGSVGNSTIDDVYSYVSDQTQAGLQAALKYIFPEQYWSYGRSPPVYPTRKSIIPTERKNPQQVKSENALSKAVGGDDPAWQEAYARASALVAELDYTQLASLTLGSGDTRGCSGFIDPVAGFTGMCLQDNENGVRGTDQSSGFPSQLSIGASWNRSLALERAQSLGREFKALGANVLLGPVGGPLGRLARGGRNWEGFSNDPYLSGQLIAPTVTGIQESVIACVKHWLFNEQETNRNPFAFGFLGYFGNQAVSSNVDDRTAHELYMWPFQDALAAGAGSVMCSYQRANNSYGCQNSKLMNGLLKTELGFQGFVAVLPIKTFISKRAKHGSDRGRPGNDVYPSKRVVGQKQEEVLTAFLPAANEAGLDMVMPSSSFLTPESLAEAVNNGSVSAERLTDQATRILATWYRFAELEEPGLNQHEGTNAQAEDVESTLLHGAIEGHVLVKNTKGALPLDPSSTDTLNLFGYDAIGGLNTSAEGFGLYDIGLANTQKYEDGRIFTFIDYYLQAGDILPDPHAGPQIALDGTILSGGGSGAVKVAWSISAYDALASRARTWNQTLYTQFVGQKPTVKAPNAPCIVMINAQSSEGWDRSGIRDEYSDTLVENVASQCKNTIVVIHNAGVRLVDSWIENPNVTAVIFAHVPGQMNGEALATILYGEQSPSGRLPYTVAKTEADYGDLLSPSLPSAETPLYPQSTFDEGLFIDYKHFIAQDITPRYPFGYGLTYSTFTYSNLSIRLAEGAITSPLPPAFQPSNPNTTSLPQGGNPALFANLATVSVQITNSGPVATAEVAQLYIEVASSDLPLALRGFEKKLLAPGETETFSFSLRRKDLSVWDVEQQEWVLSKGPHGLKVGKSVGEILLEGTLDLL</sequence>
<keyword evidence="10" id="KW-0325">Glycoprotein</keyword>
<evidence type="ECO:0000256" key="12">
    <source>
        <dbReference type="ARBA" id="ARBA00023295"/>
    </source>
</evidence>
<dbReference type="InterPro" id="IPR013783">
    <property type="entry name" value="Ig-like_fold"/>
</dbReference>
<dbReference type="GO" id="GO:0005576">
    <property type="term" value="C:extracellular region"/>
    <property type="evidence" value="ECO:0007669"/>
    <property type="project" value="UniProtKB-SubCell"/>
</dbReference>
<keyword evidence="7 15" id="KW-0732">Signal</keyword>
<dbReference type="InterPro" id="IPR036962">
    <property type="entry name" value="Glyco_hydro_3_N_sf"/>
</dbReference>
<dbReference type="InterPro" id="IPR036881">
    <property type="entry name" value="Glyco_hydro_3_C_sf"/>
</dbReference>
<dbReference type="Gene3D" id="2.60.40.10">
    <property type="entry name" value="Immunoglobulins"/>
    <property type="match status" value="1"/>
</dbReference>
<feature type="domain" description="Fibronectin type III-like" evidence="16">
    <location>
        <begin position="828"/>
        <end position="895"/>
    </location>
</feature>
<evidence type="ECO:0000256" key="7">
    <source>
        <dbReference type="ARBA" id="ARBA00022729"/>
    </source>
</evidence>
<comment type="subcellular location">
    <subcellularLocation>
        <location evidence="2">Secreted</location>
    </subcellularLocation>
</comment>
<evidence type="ECO:0000256" key="4">
    <source>
        <dbReference type="ARBA" id="ARBA00005336"/>
    </source>
</evidence>
<evidence type="ECO:0000256" key="3">
    <source>
        <dbReference type="ARBA" id="ARBA00004987"/>
    </source>
</evidence>
<comment type="pathway">
    <text evidence="3">Glycan metabolism; cellulose degradation.</text>
</comment>
<keyword evidence="9" id="KW-0136">Cellulose degradation</keyword>
<protein>
    <recommendedName>
        <fullName evidence="5">beta-glucosidase</fullName>
        <ecNumber evidence="5">3.2.1.21</ecNumber>
    </recommendedName>
</protein>
<feature type="region of interest" description="Disordered" evidence="14">
    <location>
        <begin position="94"/>
        <end position="113"/>
    </location>
</feature>
<dbReference type="Pfam" id="PF01915">
    <property type="entry name" value="Glyco_hydro_3_C"/>
    <property type="match status" value="1"/>
</dbReference>
<keyword evidence="13" id="KW-0624">Polysaccharide degradation</keyword>
<accession>A0A3M7F2L5</accession>